<dbReference type="InterPro" id="IPR005001">
    <property type="entry name" value="Hfq"/>
</dbReference>
<dbReference type="HAMAP" id="MF_00436">
    <property type="entry name" value="Hfq"/>
    <property type="match status" value="1"/>
</dbReference>
<dbReference type="PANTHER" id="PTHR34772">
    <property type="entry name" value="RNA-BINDING PROTEIN HFQ"/>
    <property type="match status" value="1"/>
</dbReference>
<protein>
    <recommendedName>
        <fullName evidence="3">RNA-binding protein Hfq</fullName>
    </recommendedName>
</protein>
<evidence type="ECO:0000259" key="4">
    <source>
        <dbReference type="PROSITE" id="PS52002"/>
    </source>
</evidence>
<dbReference type="OrthoDB" id="9799751at2"/>
<dbReference type="Gene3D" id="2.30.30.100">
    <property type="match status" value="1"/>
</dbReference>
<dbReference type="NCBIfam" id="TIGR02383">
    <property type="entry name" value="Hfq"/>
    <property type="match status" value="1"/>
</dbReference>
<dbReference type="PROSITE" id="PS52002">
    <property type="entry name" value="SM"/>
    <property type="match status" value="1"/>
</dbReference>
<evidence type="ECO:0000256" key="3">
    <source>
        <dbReference type="HAMAP-Rule" id="MF_00436"/>
    </source>
</evidence>
<dbReference type="InterPro" id="IPR010920">
    <property type="entry name" value="LSM_dom_sf"/>
</dbReference>
<dbReference type="Proteomes" id="UP000190105">
    <property type="component" value="Unassembled WGS sequence"/>
</dbReference>
<dbReference type="EMBL" id="FUYH01000007">
    <property type="protein sequence ID" value="SKA86656.1"/>
    <property type="molecule type" value="Genomic_DNA"/>
</dbReference>
<keyword evidence="2 3" id="KW-0346">Stress response</keyword>
<dbReference type="PANTHER" id="PTHR34772:SF1">
    <property type="entry name" value="RNA-BINDING PROTEIN HFQ"/>
    <property type="match status" value="1"/>
</dbReference>
<dbReference type="GO" id="GO:0003723">
    <property type="term" value="F:RNA binding"/>
    <property type="evidence" value="ECO:0007669"/>
    <property type="project" value="UniProtKB-UniRule"/>
</dbReference>
<comment type="function">
    <text evidence="3">RNA chaperone that binds small regulatory RNA (sRNAs) and mRNAs to facilitate mRNA translational regulation in response to envelope stress, environmental stress and changes in metabolite concentrations. Also binds with high specificity to tRNAs.</text>
</comment>
<dbReference type="SUPFAM" id="SSF50182">
    <property type="entry name" value="Sm-like ribonucleoproteins"/>
    <property type="match status" value="1"/>
</dbReference>
<accession>A0A1T4XAQ2</accession>
<dbReference type="InterPro" id="IPR047575">
    <property type="entry name" value="Sm"/>
</dbReference>
<dbReference type="CDD" id="cd01716">
    <property type="entry name" value="Hfq"/>
    <property type="match status" value="1"/>
</dbReference>
<feature type="domain" description="Sm" evidence="4">
    <location>
        <begin position="10"/>
        <end position="70"/>
    </location>
</feature>
<comment type="subunit">
    <text evidence="3">Homohexamer.</text>
</comment>
<dbReference type="STRING" id="1147123.SAMN05443428_107117"/>
<evidence type="ECO:0000313" key="6">
    <source>
        <dbReference type="Proteomes" id="UP000190105"/>
    </source>
</evidence>
<dbReference type="GO" id="GO:0043487">
    <property type="term" value="P:regulation of RNA stability"/>
    <property type="evidence" value="ECO:0007669"/>
    <property type="project" value="TreeGrafter"/>
</dbReference>
<reference evidence="6" key="1">
    <citation type="submission" date="2017-02" db="EMBL/GenBank/DDBJ databases">
        <authorList>
            <person name="Varghese N."/>
            <person name="Submissions S."/>
        </authorList>
    </citation>
    <scope>NUCLEOTIDE SEQUENCE [LARGE SCALE GENOMIC DNA]</scope>
    <source>
        <strain evidence="6">USBA 833</strain>
    </source>
</reference>
<organism evidence="5 6">
    <name type="scientific">Caloramator quimbayensis</name>
    <dbReference type="NCBI Taxonomy" id="1147123"/>
    <lineage>
        <taxon>Bacteria</taxon>
        <taxon>Bacillati</taxon>
        <taxon>Bacillota</taxon>
        <taxon>Clostridia</taxon>
        <taxon>Eubacteriales</taxon>
        <taxon>Clostridiaceae</taxon>
        <taxon>Caloramator</taxon>
    </lineage>
</organism>
<dbReference type="GO" id="GO:0006355">
    <property type="term" value="P:regulation of DNA-templated transcription"/>
    <property type="evidence" value="ECO:0007669"/>
    <property type="project" value="InterPro"/>
</dbReference>
<evidence type="ECO:0000313" key="5">
    <source>
        <dbReference type="EMBL" id="SKA86656.1"/>
    </source>
</evidence>
<dbReference type="GO" id="GO:0005829">
    <property type="term" value="C:cytosol"/>
    <property type="evidence" value="ECO:0007669"/>
    <property type="project" value="TreeGrafter"/>
</dbReference>
<evidence type="ECO:0000256" key="2">
    <source>
        <dbReference type="ARBA" id="ARBA00023016"/>
    </source>
</evidence>
<sequence>MNKNANNLQDVFLNQARKNKIGVTIHLVNGFQLKGLVKGFDSFTVILENEGKQIMVYKHAISTITPLTPVLYTTLSSYGEDKE</sequence>
<keyword evidence="1 3" id="KW-0694">RNA-binding</keyword>
<proteinExistence type="inferred from homology"/>
<comment type="similarity">
    <text evidence="3">Belongs to the Hfq family.</text>
</comment>
<name>A0A1T4XAQ2_9CLOT</name>
<keyword evidence="6" id="KW-1185">Reference proteome</keyword>
<dbReference type="AlphaFoldDB" id="A0A1T4XAQ2"/>
<dbReference type="RefSeq" id="WP_078696257.1">
    <property type="nucleotide sequence ID" value="NZ_FUYH01000007.1"/>
</dbReference>
<gene>
    <name evidence="3" type="primary">hfq</name>
    <name evidence="5" type="ORF">SAMN05443428_107117</name>
</gene>
<dbReference type="NCBIfam" id="NF001602">
    <property type="entry name" value="PRK00395.1"/>
    <property type="match status" value="1"/>
</dbReference>
<dbReference type="GO" id="GO:0045974">
    <property type="term" value="P:regulation of translation, ncRNA-mediated"/>
    <property type="evidence" value="ECO:0007669"/>
    <property type="project" value="TreeGrafter"/>
</dbReference>
<dbReference type="Pfam" id="PF17209">
    <property type="entry name" value="Hfq"/>
    <property type="match status" value="1"/>
</dbReference>
<evidence type="ECO:0000256" key="1">
    <source>
        <dbReference type="ARBA" id="ARBA00022884"/>
    </source>
</evidence>